<feature type="transmembrane region" description="Helical" evidence="6">
    <location>
        <begin position="28"/>
        <end position="47"/>
    </location>
</feature>
<evidence type="ECO:0000256" key="6">
    <source>
        <dbReference type="SAM" id="Phobius"/>
    </source>
</evidence>
<keyword evidence="3 6" id="KW-1133">Transmembrane helix</keyword>
<evidence type="ECO:0000256" key="3">
    <source>
        <dbReference type="ARBA" id="ARBA00022989"/>
    </source>
</evidence>
<proteinExistence type="predicted"/>
<dbReference type="InterPro" id="IPR012340">
    <property type="entry name" value="NA-bd_OB-fold"/>
</dbReference>
<keyword evidence="2 6" id="KW-0812">Transmembrane</keyword>
<reference evidence="8 9" key="1">
    <citation type="submission" date="2019-02" db="EMBL/GenBank/DDBJ databases">
        <title>Deep-cultivation of Planctomycetes and their phenomic and genomic characterization uncovers novel biology.</title>
        <authorList>
            <person name="Wiegand S."/>
            <person name="Jogler M."/>
            <person name="Boedeker C."/>
            <person name="Pinto D."/>
            <person name="Vollmers J."/>
            <person name="Rivas-Marin E."/>
            <person name="Kohn T."/>
            <person name="Peeters S.H."/>
            <person name="Heuer A."/>
            <person name="Rast P."/>
            <person name="Oberbeckmann S."/>
            <person name="Bunk B."/>
            <person name="Jeske O."/>
            <person name="Meyerdierks A."/>
            <person name="Storesund J.E."/>
            <person name="Kallscheuer N."/>
            <person name="Luecker S."/>
            <person name="Lage O.M."/>
            <person name="Pohl T."/>
            <person name="Merkel B.J."/>
            <person name="Hornburger P."/>
            <person name="Mueller R.-W."/>
            <person name="Bruemmer F."/>
            <person name="Labrenz M."/>
            <person name="Spormann A.M."/>
            <person name="Op Den Camp H."/>
            <person name="Overmann J."/>
            <person name="Amann R."/>
            <person name="Jetten M.S.M."/>
            <person name="Mascher T."/>
            <person name="Medema M.H."/>
            <person name="Devos D.P."/>
            <person name="Kaster A.-K."/>
            <person name="Ovreas L."/>
            <person name="Rohde M."/>
            <person name="Galperin M.Y."/>
            <person name="Jogler C."/>
        </authorList>
    </citation>
    <scope>NUCLEOTIDE SEQUENCE [LARGE SCALE GENOMIC DNA]</scope>
    <source>
        <strain evidence="8 9">CA85</strain>
    </source>
</reference>
<dbReference type="PANTHER" id="PTHR33507:SF4">
    <property type="entry name" value="NODULATION COMPETITIVENESS PROTEIN NFED"/>
    <property type="match status" value="1"/>
</dbReference>
<comment type="subcellular location">
    <subcellularLocation>
        <location evidence="1">Membrane</location>
        <topology evidence="1">Multi-pass membrane protein</topology>
    </subcellularLocation>
</comment>
<feature type="region of interest" description="Disordered" evidence="5">
    <location>
        <begin position="173"/>
        <end position="226"/>
    </location>
</feature>
<keyword evidence="9" id="KW-1185">Reference proteome</keyword>
<evidence type="ECO:0000256" key="1">
    <source>
        <dbReference type="ARBA" id="ARBA00004141"/>
    </source>
</evidence>
<dbReference type="Gene3D" id="2.40.50.140">
    <property type="entry name" value="Nucleic acid-binding proteins"/>
    <property type="match status" value="1"/>
</dbReference>
<dbReference type="InterPro" id="IPR002810">
    <property type="entry name" value="NfeD-like_C"/>
</dbReference>
<feature type="domain" description="NfeD-like C-terminal" evidence="7">
    <location>
        <begin position="108"/>
        <end position="161"/>
    </location>
</feature>
<feature type="transmembrane region" description="Helical" evidence="6">
    <location>
        <begin position="6"/>
        <end position="23"/>
    </location>
</feature>
<sequence length="226" mass="24021">MPAYYAVGLLIAFYALAIAEILIPSGGMLGLTAAVVGVTSIIIGYTYSASLALTLTLVYLITTPILIALLIRLWPSTKIGRRMLNRDTLEADSALPEPATNDGTPLSEFVGHVGTAMSNLYPSGEIKMAGHRTDAISTGLPIDAGTLVSVVRVYSGKLQVRIATEEEIQQWRAENAGLPSEPERPLSPPVGDPMSIEVQDSPVLSPLDDVDFDSLEIDAGSREDPS</sequence>
<dbReference type="EMBL" id="SJPK01000013">
    <property type="protein sequence ID" value="TWT56407.1"/>
    <property type="molecule type" value="Genomic_DNA"/>
</dbReference>
<evidence type="ECO:0000256" key="4">
    <source>
        <dbReference type="ARBA" id="ARBA00023136"/>
    </source>
</evidence>
<evidence type="ECO:0000256" key="2">
    <source>
        <dbReference type="ARBA" id="ARBA00022692"/>
    </source>
</evidence>
<dbReference type="RefSeq" id="WP_146393081.1">
    <property type="nucleotide sequence ID" value="NZ_SJPK01000013.1"/>
</dbReference>
<evidence type="ECO:0000313" key="8">
    <source>
        <dbReference type="EMBL" id="TWT56407.1"/>
    </source>
</evidence>
<gene>
    <name evidence="8" type="ORF">CA85_42200</name>
</gene>
<feature type="transmembrane region" description="Helical" evidence="6">
    <location>
        <begin position="53"/>
        <end position="74"/>
    </location>
</feature>
<name>A0A5C5X091_9BACT</name>
<dbReference type="GO" id="GO:0016020">
    <property type="term" value="C:membrane"/>
    <property type="evidence" value="ECO:0007669"/>
    <property type="project" value="UniProtKB-SubCell"/>
</dbReference>
<evidence type="ECO:0000256" key="5">
    <source>
        <dbReference type="SAM" id="MobiDB-lite"/>
    </source>
</evidence>
<dbReference type="InterPro" id="IPR052165">
    <property type="entry name" value="Membrane_assoc_protease"/>
</dbReference>
<protein>
    <recommendedName>
        <fullName evidence="7">NfeD-like C-terminal domain-containing protein</fullName>
    </recommendedName>
</protein>
<dbReference type="Pfam" id="PF01957">
    <property type="entry name" value="NfeD"/>
    <property type="match status" value="1"/>
</dbReference>
<evidence type="ECO:0000259" key="7">
    <source>
        <dbReference type="Pfam" id="PF01957"/>
    </source>
</evidence>
<accession>A0A5C5X091</accession>
<dbReference type="PANTHER" id="PTHR33507">
    <property type="entry name" value="INNER MEMBRANE PROTEIN YBBJ"/>
    <property type="match status" value="1"/>
</dbReference>
<dbReference type="OrthoDB" id="283587at2"/>
<evidence type="ECO:0000313" key="9">
    <source>
        <dbReference type="Proteomes" id="UP000318053"/>
    </source>
</evidence>
<comment type="caution">
    <text evidence="8">The sequence shown here is derived from an EMBL/GenBank/DDBJ whole genome shotgun (WGS) entry which is preliminary data.</text>
</comment>
<keyword evidence="4 6" id="KW-0472">Membrane</keyword>
<organism evidence="8 9">
    <name type="scientific">Allorhodopirellula solitaria</name>
    <dbReference type="NCBI Taxonomy" id="2527987"/>
    <lineage>
        <taxon>Bacteria</taxon>
        <taxon>Pseudomonadati</taxon>
        <taxon>Planctomycetota</taxon>
        <taxon>Planctomycetia</taxon>
        <taxon>Pirellulales</taxon>
        <taxon>Pirellulaceae</taxon>
        <taxon>Allorhodopirellula</taxon>
    </lineage>
</organism>
<dbReference type="Proteomes" id="UP000318053">
    <property type="component" value="Unassembled WGS sequence"/>
</dbReference>
<dbReference type="AlphaFoldDB" id="A0A5C5X091"/>